<organism evidence="2 3">
    <name type="scientific">Lactobacillus kullabergensis</name>
    <dbReference type="NCBI Taxonomy" id="1218493"/>
    <lineage>
        <taxon>Bacteria</taxon>
        <taxon>Bacillati</taxon>
        <taxon>Bacillota</taxon>
        <taxon>Bacilli</taxon>
        <taxon>Lactobacillales</taxon>
        <taxon>Lactobacillaceae</taxon>
        <taxon>Lactobacillus</taxon>
    </lineage>
</organism>
<dbReference type="InterPro" id="IPR016152">
    <property type="entry name" value="PTrfase/Anion_transptr"/>
</dbReference>
<evidence type="ECO:0000313" key="2">
    <source>
        <dbReference type="EMBL" id="KJY55211.1"/>
    </source>
</evidence>
<dbReference type="STRING" id="1218493.JF76_12970"/>
<dbReference type="SUPFAM" id="SSF55804">
    <property type="entry name" value="Phoshotransferase/anion transport protein"/>
    <property type="match status" value="1"/>
</dbReference>
<dbReference type="HOGENOM" id="CLU_1784421_0_0_9"/>
<name>A0A0F4LCC7_9LACO</name>
<reference evidence="2 3" key="1">
    <citation type="submission" date="2014-12" db="EMBL/GenBank/DDBJ databases">
        <title>Comparative genomics of the lactic acid bacteria isolated from the honey bee gut.</title>
        <authorList>
            <person name="Ellegaard K.M."/>
            <person name="Tamarit D."/>
            <person name="Javelind E."/>
            <person name="Olofsson T."/>
            <person name="Andersson S.G."/>
            <person name="Vasquez A."/>
        </authorList>
    </citation>
    <scope>NUCLEOTIDE SEQUENCE [LARGE SCALE GENOMIC DNA]</scope>
    <source>
        <strain evidence="2 3">Biut2</strain>
    </source>
</reference>
<dbReference type="Gene3D" id="3.40.930.10">
    <property type="entry name" value="Mannitol-specific EII, Chain A"/>
    <property type="match status" value="1"/>
</dbReference>
<dbReference type="Pfam" id="PF00359">
    <property type="entry name" value="PTS_EIIA_2"/>
    <property type="match status" value="1"/>
</dbReference>
<evidence type="ECO:0000313" key="3">
    <source>
        <dbReference type="Proteomes" id="UP000033533"/>
    </source>
</evidence>
<dbReference type="PROSITE" id="PS51094">
    <property type="entry name" value="PTS_EIIA_TYPE_2"/>
    <property type="match status" value="1"/>
</dbReference>
<gene>
    <name evidence="2" type="ORF">JF76_12970</name>
</gene>
<dbReference type="InterPro" id="IPR051541">
    <property type="entry name" value="PTS_SugarTrans_NitroReg"/>
</dbReference>
<evidence type="ECO:0000259" key="1">
    <source>
        <dbReference type="PROSITE" id="PS51094"/>
    </source>
</evidence>
<comment type="caution">
    <text evidence="2">The sequence shown here is derived from an EMBL/GenBank/DDBJ whole genome shotgun (WGS) entry which is preliminary data.</text>
</comment>
<protein>
    <submittedName>
        <fullName evidence="2">PTS Fru IIA</fullName>
    </submittedName>
</protein>
<feature type="domain" description="PTS EIIA type-2" evidence="1">
    <location>
        <begin position="1"/>
        <end position="145"/>
    </location>
</feature>
<dbReference type="PATRIC" id="fig|1218493.3.peg.1357"/>
<dbReference type="EMBL" id="JXBY01000020">
    <property type="protein sequence ID" value="KJY55211.1"/>
    <property type="molecule type" value="Genomic_DNA"/>
</dbReference>
<dbReference type="Proteomes" id="UP000033533">
    <property type="component" value="Unassembled WGS sequence"/>
</dbReference>
<dbReference type="PANTHER" id="PTHR47738">
    <property type="entry name" value="PTS SYSTEM FRUCTOSE-LIKE EIIA COMPONENT-RELATED"/>
    <property type="match status" value="1"/>
</dbReference>
<accession>A0A0F4LCC7</accession>
<dbReference type="InterPro" id="IPR002178">
    <property type="entry name" value="PTS_EIIA_type-2_dom"/>
</dbReference>
<dbReference type="OrthoDB" id="2324675at2"/>
<dbReference type="AlphaFoldDB" id="A0A0F4LCC7"/>
<sequence>MNEVLLKSCDIDVTDQKAAFQIIVDIVASKMDVSKVTVLRSLSTREKTANTALIKGIAIPHVILESDFTPWLLILKSKTLIADWDCLDDSKVNTLICLVVPKIIKKANKSFKKIIQIIDKLANDNVIAEINKAESATEIVQILKR</sequence>
<dbReference type="PANTHER" id="PTHR47738:SF4">
    <property type="entry name" value="PTS SYSTEM GALACTITOL-SPECIFIC EIIA COMPONENT"/>
    <property type="match status" value="1"/>
</dbReference>
<dbReference type="GO" id="GO:0030295">
    <property type="term" value="F:protein kinase activator activity"/>
    <property type="evidence" value="ECO:0007669"/>
    <property type="project" value="TreeGrafter"/>
</dbReference>
<proteinExistence type="predicted"/>
<dbReference type="RefSeq" id="WP_052697084.1">
    <property type="nucleotide sequence ID" value="NZ_JBHSZS010000010.1"/>
</dbReference>